<organism evidence="3 4">
    <name type="scientific">Moryella indoligenes</name>
    <dbReference type="NCBI Taxonomy" id="371674"/>
    <lineage>
        <taxon>Bacteria</taxon>
        <taxon>Bacillati</taxon>
        <taxon>Bacillota</taxon>
        <taxon>Clostridia</taxon>
        <taxon>Lachnospirales</taxon>
        <taxon>Lachnospiraceae</taxon>
        <taxon>Moryella</taxon>
    </lineage>
</organism>
<dbReference type="InterPro" id="IPR001943">
    <property type="entry name" value="UVR_dom"/>
</dbReference>
<dbReference type="PANTHER" id="PTHR38430:SF1">
    <property type="entry name" value="PROTEIN-ARGININE KINASE ACTIVATOR PROTEIN"/>
    <property type="match status" value="1"/>
</dbReference>
<comment type="caution">
    <text evidence="3">The sequence shown here is derived from an EMBL/GenBank/DDBJ whole genome shotgun (WGS) entry which is preliminary data.</text>
</comment>
<dbReference type="GO" id="GO:1990170">
    <property type="term" value="P:stress response to cadmium ion"/>
    <property type="evidence" value="ECO:0007669"/>
    <property type="project" value="TreeGrafter"/>
</dbReference>
<accession>A0AAE3VA35</accession>
<dbReference type="AlphaFoldDB" id="A0AAE3VA35"/>
<proteinExistence type="predicted"/>
<dbReference type="GO" id="GO:0046870">
    <property type="term" value="F:cadmium ion binding"/>
    <property type="evidence" value="ECO:0007669"/>
    <property type="project" value="TreeGrafter"/>
</dbReference>
<name>A0AAE3VA35_9FIRM</name>
<feature type="region of interest" description="Disordered" evidence="1">
    <location>
        <begin position="161"/>
        <end position="220"/>
    </location>
</feature>
<keyword evidence="3" id="KW-0808">Transferase</keyword>
<gene>
    <name evidence="3" type="ORF">J2S20_001259</name>
</gene>
<evidence type="ECO:0000256" key="1">
    <source>
        <dbReference type="SAM" id="MobiDB-lite"/>
    </source>
</evidence>
<feature type="domain" description="UVR" evidence="2">
    <location>
        <begin position="209"/>
        <end position="244"/>
    </location>
</feature>
<dbReference type="RefSeq" id="WP_307254282.1">
    <property type="nucleotide sequence ID" value="NZ_JAUSTO010000006.1"/>
</dbReference>
<dbReference type="EMBL" id="JAUSTO010000006">
    <property type="protein sequence ID" value="MDQ0152567.1"/>
    <property type="molecule type" value="Genomic_DNA"/>
</dbReference>
<dbReference type="PROSITE" id="PS50151">
    <property type="entry name" value="UVR"/>
    <property type="match status" value="1"/>
</dbReference>
<dbReference type="GO" id="GO:0008270">
    <property type="term" value="F:zinc ion binding"/>
    <property type="evidence" value="ECO:0007669"/>
    <property type="project" value="TreeGrafter"/>
</dbReference>
<dbReference type="Pfam" id="PF02151">
    <property type="entry name" value="UVR"/>
    <property type="match status" value="1"/>
</dbReference>
<dbReference type="GO" id="GO:1990169">
    <property type="term" value="P:stress response to copper ion"/>
    <property type="evidence" value="ECO:0007669"/>
    <property type="project" value="TreeGrafter"/>
</dbReference>
<feature type="compositionally biased region" description="Basic and acidic residues" evidence="1">
    <location>
        <begin position="204"/>
        <end position="214"/>
    </location>
</feature>
<dbReference type="Proteomes" id="UP001241537">
    <property type="component" value="Unassembled WGS sequence"/>
</dbReference>
<dbReference type="GO" id="GO:0016301">
    <property type="term" value="F:kinase activity"/>
    <property type="evidence" value="ECO:0007669"/>
    <property type="project" value="UniProtKB-KW"/>
</dbReference>
<dbReference type="GO" id="GO:0005507">
    <property type="term" value="F:copper ion binding"/>
    <property type="evidence" value="ECO:0007669"/>
    <property type="project" value="TreeGrafter"/>
</dbReference>
<reference evidence="3" key="1">
    <citation type="submission" date="2023-07" db="EMBL/GenBank/DDBJ databases">
        <title>Genomic Encyclopedia of Type Strains, Phase IV (KMG-IV): sequencing the most valuable type-strain genomes for metagenomic binning, comparative biology and taxonomic classification.</title>
        <authorList>
            <person name="Goeker M."/>
        </authorList>
    </citation>
    <scope>NUCLEOTIDE SEQUENCE</scope>
    <source>
        <strain evidence="3">DSM 19659</strain>
    </source>
</reference>
<dbReference type="InterPro" id="IPR025542">
    <property type="entry name" value="YacH"/>
</dbReference>
<sequence length="248" mass="27620">MLCEKCKIREATIQYTEIVNGVKREHSFCAQCAQETNLGQISALFEGEFPFSRILSALLGEDGQVEDGDYARISCPRCGTSYQEFVKNSRFGCPDCYELFDILIRDSIKQLQGSEQHKGKHPKYGLKILPASLTRELPGIMKQSEEEKTIPGDRGDVQAVQNESSEKQLHEVTETDGQLNDGVSLSAVPDRANENGLGASTLSKQDRKQGELRELRKKLSHSVAEEDYAAAAKYRDMIRALQKEGTDA</sequence>
<dbReference type="PANTHER" id="PTHR38430">
    <property type="entry name" value="PROTEIN-ARGININE KINASE ACTIVATOR PROTEIN"/>
    <property type="match status" value="1"/>
</dbReference>
<feature type="compositionally biased region" description="Basic and acidic residues" evidence="1">
    <location>
        <begin position="164"/>
        <end position="173"/>
    </location>
</feature>
<evidence type="ECO:0000313" key="4">
    <source>
        <dbReference type="Proteomes" id="UP001241537"/>
    </source>
</evidence>
<protein>
    <submittedName>
        <fullName evidence="3">Protein arginine kinase activator</fullName>
    </submittedName>
</protein>
<keyword evidence="3" id="KW-0418">Kinase</keyword>
<dbReference type="GO" id="GO:0050897">
    <property type="term" value="F:cobalt ion binding"/>
    <property type="evidence" value="ECO:0007669"/>
    <property type="project" value="TreeGrafter"/>
</dbReference>
<evidence type="ECO:0000259" key="2">
    <source>
        <dbReference type="PROSITE" id="PS50151"/>
    </source>
</evidence>
<keyword evidence="4" id="KW-1185">Reference proteome</keyword>
<evidence type="ECO:0000313" key="3">
    <source>
        <dbReference type="EMBL" id="MDQ0152567.1"/>
    </source>
</evidence>